<evidence type="ECO:0000313" key="1">
    <source>
        <dbReference type="EMBL" id="BCN29007.1"/>
    </source>
</evidence>
<proteinExistence type="predicted"/>
<name>A0A7R7EHS5_9FIRM</name>
<dbReference type="RefSeq" id="WP_271714306.1">
    <property type="nucleotide sequence ID" value="NZ_AP024169.1"/>
</dbReference>
<dbReference type="EMBL" id="AP024169">
    <property type="protein sequence ID" value="BCN29007.1"/>
    <property type="molecule type" value="Genomic_DNA"/>
</dbReference>
<gene>
    <name evidence="1" type="ORF">bsdtb5_03020</name>
</gene>
<dbReference type="SUPFAM" id="SSF56112">
    <property type="entry name" value="Protein kinase-like (PK-like)"/>
    <property type="match status" value="1"/>
</dbReference>
<protein>
    <submittedName>
        <fullName evidence="1">Uncharacterized protein</fullName>
    </submittedName>
</protein>
<reference evidence="1 2" key="1">
    <citation type="submission" date="2020-11" db="EMBL/GenBank/DDBJ databases">
        <title>Draft genome sequencing of a Lachnospiraceae strain isolated from anoxic soil subjected to BSD treatment.</title>
        <authorList>
            <person name="Uek A."/>
            <person name="Tonouchi A."/>
        </authorList>
    </citation>
    <scope>NUCLEOTIDE SEQUENCE [LARGE SCALE GENOMIC DNA]</scope>
    <source>
        <strain evidence="1 2">TB5</strain>
    </source>
</reference>
<keyword evidence="2" id="KW-1185">Reference proteome</keyword>
<dbReference type="KEGG" id="ahb:bsdtb5_03020"/>
<accession>A0A7R7EHS5</accession>
<dbReference type="InterPro" id="IPR011009">
    <property type="entry name" value="Kinase-like_dom_sf"/>
</dbReference>
<organism evidence="1 2">
    <name type="scientific">Anaeromicropila herbilytica</name>
    <dbReference type="NCBI Taxonomy" id="2785025"/>
    <lineage>
        <taxon>Bacteria</taxon>
        <taxon>Bacillati</taxon>
        <taxon>Bacillota</taxon>
        <taxon>Clostridia</taxon>
        <taxon>Lachnospirales</taxon>
        <taxon>Lachnospiraceae</taxon>
        <taxon>Anaeromicropila</taxon>
    </lineage>
</organism>
<dbReference type="Proteomes" id="UP000595897">
    <property type="component" value="Chromosome"/>
</dbReference>
<dbReference type="AlphaFoldDB" id="A0A7R7EHS5"/>
<evidence type="ECO:0000313" key="2">
    <source>
        <dbReference type="Proteomes" id="UP000595897"/>
    </source>
</evidence>
<sequence>MKMDNIIQCDDQTYDIDIIIKVFERNMKQSVCSVHRYENVTNNTVYRIDTKLKSYIFKIYRSGWPEEGKLLFIDKKLTEHEIPHAKIFVYNRDNKEFTNGYLIEECLPGTTADRITMSNNQTIELFRKLGYLVCRYTK</sequence>